<gene>
    <name evidence="1" type="ORF">DPRO_2208</name>
</gene>
<evidence type="ECO:0000313" key="2">
    <source>
        <dbReference type="Proteomes" id="UP000219215"/>
    </source>
</evidence>
<protein>
    <submittedName>
        <fullName evidence="1">Uncharacterized protein</fullName>
    </submittedName>
</protein>
<accession>A0A2C8F8M7</accession>
<proteinExistence type="predicted"/>
<keyword evidence="2" id="KW-1185">Reference proteome</keyword>
<name>A0A2C8F8M7_9BACT</name>
<dbReference type="EMBL" id="LT907975">
    <property type="protein sequence ID" value="SOB59113.1"/>
    <property type="molecule type" value="Genomic_DNA"/>
</dbReference>
<dbReference type="Proteomes" id="UP000219215">
    <property type="component" value="Chromosome DPRO"/>
</dbReference>
<dbReference type="OrthoDB" id="5365411at2"/>
<reference evidence="2" key="1">
    <citation type="submission" date="2017-09" db="EMBL/GenBank/DDBJ databases">
        <authorList>
            <person name="Regsiter A."/>
            <person name="William W."/>
        </authorList>
    </citation>
    <scope>NUCLEOTIDE SEQUENCE [LARGE SCALE GENOMIC DNA]</scope>
    <source>
        <strain evidence="2">500-1</strain>
    </source>
</reference>
<sequence length="332" mass="35982">MTIASTQSKIQYIGNGSTSTFAIPFMFLDTDDIEVTRVFNGVETRLTISTDYTLSGAGEQMGGTCTFSTPPGTDEHIVIRRNPSLVQEVDYLENDAFPASTHENALDKLTMICQTLSERLDRTVSFRVSSAVTGVEFPEPAPGEVLTWNDTGDNFVNKTPVSERDIMLPLAVAQGGTGAKNTANAQINLGFGIPARALASAFDTPSGLAALDAEPADTAILKKDLPDLLQAVFGDEAQLHVGTDLSSLNVERNHILWTLTADSLFSDVSLPFEGTYVFHIYPNGHNLTMAGGTTYKRSTTLPQPNPDAEELRITLEYFNGRKTLISLINVRD</sequence>
<organism evidence="1 2">
    <name type="scientific">Pseudodesulfovibrio profundus</name>
    <dbReference type="NCBI Taxonomy" id="57320"/>
    <lineage>
        <taxon>Bacteria</taxon>
        <taxon>Pseudomonadati</taxon>
        <taxon>Thermodesulfobacteriota</taxon>
        <taxon>Desulfovibrionia</taxon>
        <taxon>Desulfovibrionales</taxon>
        <taxon>Desulfovibrionaceae</taxon>
    </lineage>
</organism>
<dbReference type="AlphaFoldDB" id="A0A2C8F8M7"/>
<dbReference type="KEGG" id="pprf:DPRO_2208"/>
<dbReference type="RefSeq" id="WP_097012029.1">
    <property type="nucleotide sequence ID" value="NZ_LT907975.1"/>
</dbReference>
<evidence type="ECO:0000313" key="1">
    <source>
        <dbReference type="EMBL" id="SOB59113.1"/>
    </source>
</evidence>